<organism evidence="1 2">
    <name type="scientific">Macaca fascicularis</name>
    <name type="common">Crab-eating macaque</name>
    <name type="synonym">Cynomolgus monkey</name>
    <dbReference type="NCBI Taxonomy" id="9541"/>
    <lineage>
        <taxon>Eukaryota</taxon>
        <taxon>Metazoa</taxon>
        <taxon>Chordata</taxon>
        <taxon>Craniata</taxon>
        <taxon>Vertebrata</taxon>
        <taxon>Euteleostomi</taxon>
        <taxon>Mammalia</taxon>
        <taxon>Eutheria</taxon>
        <taxon>Euarchontoglires</taxon>
        <taxon>Primates</taxon>
        <taxon>Haplorrhini</taxon>
        <taxon>Catarrhini</taxon>
        <taxon>Cercopithecidae</taxon>
        <taxon>Cercopithecinae</taxon>
        <taxon>Macaca</taxon>
    </lineage>
</organism>
<proteinExistence type="predicted"/>
<evidence type="ECO:0000313" key="2">
    <source>
        <dbReference type="Proteomes" id="UP000233100"/>
    </source>
</evidence>
<accession>A0A7N9D527</accession>
<name>A0A7N9D527_MACFA</name>
<keyword evidence="2" id="KW-1185">Reference proteome</keyword>
<reference evidence="1 2" key="1">
    <citation type="submission" date="2013-03" db="EMBL/GenBank/DDBJ databases">
        <authorList>
            <person name="Warren W."/>
            <person name="Wilson R.K."/>
        </authorList>
    </citation>
    <scope>NUCLEOTIDE SEQUENCE</scope>
</reference>
<dbReference type="AlphaFoldDB" id="A0A7N9D527"/>
<dbReference type="Proteomes" id="UP000233100">
    <property type="component" value="Chromosome 15"/>
</dbReference>
<reference evidence="1" key="2">
    <citation type="submission" date="2025-08" db="UniProtKB">
        <authorList>
            <consortium name="Ensembl"/>
        </authorList>
    </citation>
    <scope>IDENTIFICATION</scope>
</reference>
<reference evidence="1" key="3">
    <citation type="submission" date="2025-09" db="UniProtKB">
        <authorList>
            <consortium name="Ensembl"/>
        </authorList>
    </citation>
    <scope>IDENTIFICATION</scope>
</reference>
<evidence type="ECO:0000313" key="1">
    <source>
        <dbReference type="Ensembl" id="ENSMFAP00000058766.1"/>
    </source>
</evidence>
<dbReference type="Ensembl" id="ENSMFAT00000072576.1">
    <property type="protein sequence ID" value="ENSMFAP00000058766.1"/>
    <property type="gene ID" value="ENSMFAG00000063183.1"/>
</dbReference>
<sequence>LEYKTIKCTGDNSDIVLKECEKEIILCCVPGVKRELLEIEVLG</sequence>
<protein>
    <submittedName>
        <fullName evidence="1">Uncharacterized protein</fullName>
    </submittedName>
</protein>